<dbReference type="NCBIfam" id="TIGR02074">
    <property type="entry name" value="PBP_1a_fam"/>
    <property type="match status" value="1"/>
</dbReference>
<dbReference type="FunCoup" id="A0A3N0VK18">
    <property type="interactions" value="319"/>
</dbReference>
<keyword evidence="17" id="KW-0735">Signal-anchor</keyword>
<name>A0A3N0VK18_9GAMM</name>
<dbReference type="InterPro" id="IPR012338">
    <property type="entry name" value="Beta-lactam/transpept-like"/>
</dbReference>
<evidence type="ECO:0000256" key="8">
    <source>
        <dbReference type="ARBA" id="ARBA00022475"/>
    </source>
</evidence>
<evidence type="ECO:0000256" key="22">
    <source>
        <dbReference type="ARBA" id="ARBA00023268"/>
    </source>
</evidence>
<evidence type="ECO:0000256" key="21">
    <source>
        <dbReference type="ARBA" id="ARBA00023251"/>
    </source>
</evidence>
<dbReference type="GO" id="GO:0030288">
    <property type="term" value="C:outer membrane-bounded periplasmic space"/>
    <property type="evidence" value="ECO:0007669"/>
    <property type="project" value="TreeGrafter"/>
</dbReference>
<keyword evidence="8" id="KW-1003">Cell membrane</keyword>
<dbReference type="EC" id="2.4.99.28" evidence="25"/>
<evidence type="ECO:0000256" key="5">
    <source>
        <dbReference type="ARBA" id="ARBA00007739"/>
    </source>
</evidence>
<organism evidence="32 33">
    <name type="scientific">Stagnimonas aquatica</name>
    <dbReference type="NCBI Taxonomy" id="2689987"/>
    <lineage>
        <taxon>Bacteria</taxon>
        <taxon>Pseudomonadati</taxon>
        <taxon>Pseudomonadota</taxon>
        <taxon>Gammaproteobacteria</taxon>
        <taxon>Nevskiales</taxon>
        <taxon>Nevskiaceae</taxon>
        <taxon>Stagnimonas</taxon>
    </lineage>
</organism>
<comment type="subcellular location">
    <subcellularLocation>
        <location evidence="2">Cell inner membrane</location>
        <topology evidence="2">Single-pass type II membrane protein</topology>
    </subcellularLocation>
</comment>
<protein>
    <recommendedName>
        <fullName evidence="7">Penicillin-binding protein 1A</fullName>
        <ecNumber evidence="25">2.4.99.28</ecNumber>
        <ecNumber evidence="6">3.4.16.4</ecNumber>
    </recommendedName>
</protein>
<dbReference type="AlphaFoldDB" id="A0A3N0VK18"/>
<dbReference type="RefSeq" id="WP_123209955.1">
    <property type="nucleotide sequence ID" value="NZ_RJVO01000001.1"/>
</dbReference>
<dbReference type="GO" id="GO:0008955">
    <property type="term" value="F:peptidoglycan glycosyltransferase activity"/>
    <property type="evidence" value="ECO:0007669"/>
    <property type="project" value="UniProtKB-EC"/>
</dbReference>
<dbReference type="GO" id="GO:0046677">
    <property type="term" value="P:response to antibiotic"/>
    <property type="evidence" value="ECO:0007669"/>
    <property type="project" value="UniProtKB-KW"/>
</dbReference>
<evidence type="ECO:0000256" key="14">
    <source>
        <dbReference type="ARBA" id="ARBA00022692"/>
    </source>
</evidence>
<evidence type="ECO:0000256" key="7">
    <source>
        <dbReference type="ARBA" id="ARBA00018638"/>
    </source>
</evidence>
<dbReference type="GO" id="GO:0008360">
    <property type="term" value="P:regulation of cell shape"/>
    <property type="evidence" value="ECO:0007669"/>
    <property type="project" value="UniProtKB-KW"/>
</dbReference>
<reference evidence="32 33" key="1">
    <citation type="submission" date="2018-10" db="EMBL/GenBank/DDBJ databases">
        <authorList>
            <person name="Chen W.-M."/>
        </authorList>
    </citation>
    <scope>NUCLEOTIDE SEQUENCE [LARGE SCALE GENOMIC DNA]</scope>
    <source>
        <strain evidence="32 33">THS-13</strain>
    </source>
</reference>
<dbReference type="InterPro" id="IPR031376">
    <property type="entry name" value="PCB_OB"/>
</dbReference>
<dbReference type="Pfam" id="PF00912">
    <property type="entry name" value="Transgly"/>
    <property type="match status" value="1"/>
</dbReference>
<dbReference type="Pfam" id="PF00905">
    <property type="entry name" value="Transpeptidase"/>
    <property type="match status" value="1"/>
</dbReference>
<dbReference type="GO" id="GO:0005886">
    <property type="term" value="C:plasma membrane"/>
    <property type="evidence" value="ECO:0007669"/>
    <property type="project" value="UniProtKB-SubCell"/>
</dbReference>
<evidence type="ECO:0000256" key="1">
    <source>
        <dbReference type="ARBA" id="ARBA00002624"/>
    </source>
</evidence>
<dbReference type="Gene3D" id="3.40.710.10">
    <property type="entry name" value="DD-peptidase/beta-lactamase superfamily"/>
    <property type="match status" value="2"/>
</dbReference>
<keyword evidence="33" id="KW-1185">Reference proteome</keyword>
<dbReference type="EMBL" id="RJVO01000001">
    <property type="protein sequence ID" value="ROH93103.1"/>
    <property type="molecule type" value="Genomic_DNA"/>
</dbReference>
<proteinExistence type="inferred from homology"/>
<dbReference type="GO" id="GO:0071555">
    <property type="term" value="P:cell wall organization"/>
    <property type="evidence" value="ECO:0007669"/>
    <property type="project" value="UniProtKB-KW"/>
</dbReference>
<dbReference type="FunFam" id="1.10.3810.10:FF:000003">
    <property type="entry name" value="Penicillin-binding protein 1a"/>
    <property type="match status" value="1"/>
</dbReference>
<evidence type="ECO:0000256" key="10">
    <source>
        <dbReference type="ARBA" id="ARBA00022645"/>
    </source>
</evidence>
<evidence type="ECO:0000313" key="32">
    <source>
        <dbReference type="EMBL" id="ROH93103.1"/>
    </source>
</evidence>
<dbReference type="InterPro" id="IPR001264">
    <property type="entry name" value="Glyco_trans_51"/>
</dbReference>
<evidence type="ECO:0000256" key="26">
    <source>
        <dbReference type="ARBA" id="ARBA00049902"/>
    </source>
</evidence>
<keyword evidence="11" id="KW-0645">Protease</keyword>
<sequence length="791" mass="86804">MRFNQLSFLQRAGLVLLALFLVAATGAGLFVWAKVSSLEAQLPSVESLREPNLGAPLLVLSAEGKRMGEFGAERRSPLRYEQFPKPLLQAFLAAEDDRFFEHSGVDFFGLVRAALKLAATGEKRQGGSTITMQLARNVFLTPERSYERKIKEILLARKMERELDKQRIFEIYLNRIFLGSRAYGVAAAAHVYFGKPLDQLTLAETAVLAGLPKAPSRDNPLVNPTAAKDRRNYVLRRMRELGFITEPAYRQALDEPLLAREHPPQVEIEAHYVAEMVRAAMFEKYGEQAYTAGYRVYTTVQAGRQEAANAALRKALLDYEERHGYSGPEAKAEPELAATLERISPDRNEAAQALLRSRPRLADLPAALVLSASPEQLEVYSLERGVESIDAKGFAWTGKKYKLAVGDVVRIRASGDKLRLSQKPGVQGAFVAVEPQDGAIRALVGGYDFFAGKYNRVTQARRQAGSGFKPFLYASALAKGYTPASIFLDAPIVFDDPNLESEWRPSNYDEDFKGPMRLREALVQSRNLVSIRVLQAVGMGYALNYAQNFGLDKTRLPRDLTFSLGSAALTPLEIARGYAVIANGGFLVQPYFISRIEDARGQVLFEAKPVRACPECPAEITAGDPAAQLAARTLDPQTVYMLNSMLHDVTVRGTAAAVNAMGRRDLGGKTGTSNDETDAWFNGYQATLAATAWIGYDTPTPLGRGEVGGRAALPMWMDFMRVALKGVPEQVAPRPAGMTDVRLNPENGKLAWEGAGKVIYETLPLERLPPQDDGAIPGHESEAGQAAQDLF</sequence>
<keyword evidence="9" id="KW-0997">Cell inner membrane</keyword>
<keyword evidence="20" id="KW-0472">Membrane</keyword>
<keyword evidence="14" id="KW-0812">Transmembrane</keyword>
<dbReference type="GO" id="GO:0008658">
    <property type="term" value="F:penicillin binding"/>
    <property type="evidence" value="ECO:0007669"/>
    <property type="project" value="InterPro"/>
</dbReference>
<dbReference type="InterPro" id="IPR001460">
    <property type="entry name" value="PCN-bd_Tpept"/>
</dbReference>
<evidence type="ECO:0000256" key="27">
    <source>
        <dbReference type="ARBA" id="ARBA00060592"/>
    </source>
</evidence>
<evidence type="ECO:0000256" key="17">
    <source>
        <dbReference type="ARBA" id="ARBA00022968"/>
    </source>
</evidence>
<keyword evidence="21" id="KW-0046">Antibiotic resistance</keyword>
<evidence type="ECO:0000259" key="30">
    <source>
        <dbReference type="Pfam" id="PF00912"/>
    </source>
</evidence>
<comment type="pathway">
    <text evidence="3">Cell wall biogenesis; peptidoglycan biosynthesis.</text>
</comment>
<dbReference type="SUPFAM" id="SSF53955">
    <property type="entry name" value="Lysozyme-like"/>
    <property type="match status" value="1"/>
</dbReference>
<gene>
    <name evidence="32" type="ORF">ED208_00780</name>
</gene>
<dbReference type="GO" id="GO:0006508">
    <property type="term" value="P:proteolysis"/>
    <property type="evidence" value="ECO:0007669"/>
    <property type="project" value="UniProtKB-KW"/>
</dbReference>
<feature type="region of interest" description="Disordered" evidence="28">
    <location>
        <begin position="768"/>
        <end position="791"/>
    </location>
</feature>
<evidence type="ECO:0000256" key="4">
    <source>
        <dbReference type="ARBA" id="ARBA00007090"/>
    </source>
</evidence>
<keyword evidence="13" id="KW-0808">Transferase</keyword>
<keyword evidence="19" id="KW-1133">Transmembrane helix</keyword>
<dbReference type="Pfam" id="PF17092">
    <property type="entry name" value="PCB_OB"/>
    <property type="match status" value="1"/>
</dbReference>
<dbReference type="EC" id="3.4.16.4" evidence="6"/>
<comment type="caution">
    <text evidence="32">The sequence shown here is derived from an EMBL/GenBank/DDBJ whole genome shotgun (WGS) entry which is preliminary data.</text>
</comment>
<evidence type="ECO:0000256" key="18">
    <source>
        <dbReference type="ARBA" id="ARBA00022984"/>
    </source>
</evidence>
<dbReference type="InterPro" id="IPR036950">
    <property type="entry name" value="PBP_transglycosylase"/>
</dbReference>
<dbReference type="GO" id="GO:0009252">
    <property type="term" value="P:peptidoglycan biosynthetic process"/>
    <property type="evidence" value="ECO:0007669"/>
    <property type="project" value="UniProtKB-UniPathway"/>
</dbReference>
<comment type="similarity">
    <text evidence="5">In the N-terminal section; belongs to the glycosyltransferase 51 family.</text>
</comment>
<keyword evidence="12" id="KW-0328">Glycosyltransferase</keyword>
<evidence type="ECO:0000256" key="25">
    <source>
        <dbReference type="ARBA" id="ARBA00044770"/>
    </source>
</evidence>
<keyword evidence="22" id="KW-0511">Multifunctional enzyme</keyword>
<evidence type="ECO:0000256" key="12">
    <source>
        <dbReference type="ARBA" id="ARBA00022676"/>
    </source>
</evidence>
<comment type="pathway">
    <text evidence="27">Glycan biosynthesis.</text>
</comment>
<evidence type="ECO:0000259" key="31">
    <source>
        <dbReference type="Pfam" id="PF17092"/>
    </source>
</evidence>
<evidence type="ECO:0000256" key="6">
    <source>
        <dbReference type="ARBA" id="ARBA00012448"/>
    </source>
</evidence>
<keyword evidence="18" id="KW-0573">Peptidoglycan synthesis</keyword>
<keyword evidence="16" id="KW-0133">Cell shape</keyword>
<dbReference type="Proteomes" id="UP000282106">
    <property type="component" value="Unassembled WGS sequence"/>
</dbReference>
<evidence type="ECO:0000256" key="13">
    <source>
        <dbReference type="ARBA" id="ARBA00022679"/>
    </source>
</evidence>
<feature type="domain" description="Penicillin-binding protein transpeptidase" evidence="29">
    <location>
        <begin position="428"/>
        <end position="685"/>
    </location>
</feature>
<evidence type="ECO:0000256" key="15">
    <source>
        <dbReference type="ARBA" id="ARBA00022801"/>
    </source>
</evidence>
<evidence type="ECO:0000256" key="9">
    <source>
        <dbReference type="ARBA" id="ARBA00022519"/>
    </source>
</evidence>
<dbReference type="PANTHER" id="PTHR32282">
    <property type="entry name" value="BINDING PROTEIN TRANSPEPTIDASE, PUTATIVE-RELATED"/>
    <property type="match status" value="1"/>
</dbReference>
<evidence type="ECO:0000256" key="20">
    <source>
        <dbReference type="ARBA" id="ARBA00023136"/>
    </source>
</evidence>
<keyword evidence="23" id="KW-0961">Cell wall biogenesis/degradation</keyword>
<keyword evidence="10" id="KW-0121">Carboxypeptidase</keyword>
<evidence type="ECO:0000256" key="19">
    <source>
        <dbReference type="ARBA" id="ARBA00022989"/>
    </source>
</evidence>
<comment type="catalytic activity">
    <reaction evidence="24">
        <text>Preferential cleavage: (Ac)2-L-Lys-D-Ala-|-D-Ala. Also transpeptidation of peptidyl-alanyl moieties that are N-acyl substituents of D-alanine.</text>
        <dbReference type="EC" id="3.4.16.4"/>
    </reaction>
</comment>
<evidence type="ECO:0000313" key="33">
    <source>
        <dbReference type="Proteomes" id="UP000282106"/>
    </source>
</evidence>
<dbReference type="PANTHER" id="PTHR32282:SF27">
    <property type="entry name" value="PENICILLIN-BINDING PROTEIN 1A"/>
    <property type="match status" value="1"/>
</dbReference>
<accession>A0A3N0VK18</accession>
<dbReference type="InParanoid" id="A0A3N0VK18"/>
<evidence type="ECO:0000256" key="11">
    <source>
        <dbReference type="ARBA" id="ARBA00022670"/>
    </source>
</evidence>
<dbReference type="GO" id="GO:0009002">
    <property type="term" value="F:serine-type D-Ala-D-Ala carboxypeptidase activity"/>
    <property type="evidence" value="ECO:0007669"/>
    <property type="project" value="UniProtKB-EC"/>
</dbReference>
<evidence type="ECO:0000256" key="16">
    <source>
        <dbReference type="ARBA" id="ARBA00022960"/>
    </source>
</evidence>
<dbReference type="SUPFAM" id="SSF56601">
    <property type="entry name" value="beta-lactamase/transpeptidase-like"/>
    <property type="match status" value="1"/>
</dbReference>
<evidence type="ECO:0000256" key="24">
    <source>
        <dbReference type="ARBA" id="ARBA00034000"/>
    </source>
</evidence>
<comment type="catalytic activity">
    <reaction evidence="26">
        <text>[GlcNAc-(1-&gt;4)-Mur2Ac(oyl-L-Ala-gamma-D-Glu-L-Lys-D-Ala-D-Ala)](n)-di-trans,octa-cis-undecaprenyl diphosphate + beta-D-GlcNAc-(1-&gt;4)-Mur2Ac(oyl-L-Ala-gamma-D-Glu-L-Lys-D-Ala-D-Ala)-di-trans,octa-cis-undecaprenyl diphosphate = [GlcNAc-(1-&gt;4)-Mur2Ac(oyl-L-Ala-gamma-D-Glu-L-Lys-D-Ala-D-Ala)](n+1)-di-trans,octa-cis-undecaprenyl diphosphate + di-trans,octa-cis-undecaprenyl diphosphate + H(+)</text>
        <dbReference type="Rhea" id="RHEA:23708"/>
        <dbReference type="Rhea" id="RHEA-COMP:9602"/>
        <dbReference type="Rhea" id="RHEA-COMP:9603"/>
        <dbReference type="ChEBI" id="CHEBI:15378"/>
        <dbReference type="ChEBI" id="CHEBI:58405"/>
        <dbReference type="ChEBI" id="CHEBI:60033"/>
        <dbReference type="ChEBI" id="CHEBI:78435"/>
        <dbReference type="EC" id="2.4.99.28"/>
    </reaction>
</comment>
<dbReference type="Gene3D" id="1.10.3810.10">
    <property type="entry name" value="Biosynthetic peptidoglycan transglycosylase-like"/>
    <property type="match status" value="1"/>
</dbReference>
<keyword evidence="15" id="KW-0378">Hydrolase</keyword>
<evidence type="ECO:0000256" key="23">
    <source>
        <dbReference type="ARBA" id="ARBA00023316"/>
    </source>
</evidence>
<evidence type="ECO:0000256" key="28">
    <source>
        <dbReference type="SAM" id="MobiDB-lite"/>
    </source>
</evidence>
<comment type="function">
    <text evidence="1">Cell wall formation. Synthesis of cross-linked peptidoglycan from the lipid intermediates. The enzyme has a penicillin-insensitive transglycosylase N-terminal domain (formation of linear glycan strands) and a penicillin-sensitive transpeptidase C-terminal domain (cross-linking of the peptide subunits).</text>
</comment>
<evidence type="ECO:0000256" key="3">
    <source>
        <dbReference type="ARBA" id="ARBA00004752"/>
    </source>
</evidence>
<feature type="domain" description="Penicillin-binding protein OB-like" evidence="31">
    <location>
        <begin position="325"/>
        <end position="426"/>
    </location>
</feature>
<comment type="similarity">
    <text evidence="4">In the C-terminal section; belongs to the transpeptidase family.</text>
</comment>
<evidence type="ECO:0000259" key="29">
    <source>
        <dbReference type="Pfam" id="PF00905"/>
    </source>
</evidence>
<feature type="domain" description="Glycosyl transferase family 51" evidence="30">
    <location>
        <begin position="64"/>
        <end position="238"/>
    </location>
</feature>
<dbReference type="InterPro" id="IPR050396">
    <property type="entry name" value="Glycosyltr_51/Transpeptidase"/>
</dbReference>
<dbReference type="UniPathway" id="UPA00219"/>
<evidence type="ECO:0000256" key="2">
    <source>
        <dbReference type="ARBA" id="ARBA00004249"/>
    </source>
</evidence>
<dbReference type="InterPro" id="IPR023346">
    <property type="entry name" value="Lysozyme-like_dom_sf"/>
</dbReference>